<accession>A0A9Q0YJU6</accession>
<organism evidence="1 2">
    <name type="scientific">Holothuria leucospilota</name>
    <name type="common">Black long sea cucumber</name>
    <name type="synonym">Mertensiothuria leucospilota</name>
    <dbReference type="NCBI Taxonomy" id="206669"/>
    <lineage>
        <taxon>Eukaryota</taxon>
        <taxon>Metazoa</taxon>
        <taxon>Echinodermata</taxon>
        <taxon>Eleutherozoa</taxon>
        <taxon>Echinozoa</taxon>
        <taxon>Holothuroidea</taxon>
        <taxon>Aspidochirotacea</taxon>
        <taxon>Aspidochirotida</taxon>
        <taxon>Holothuriidae</taxon>
        <taxon>Holothuria</taxon>
    </lineage>
</organism>
<evidence type="ECO:0000313" key="1">
    <source>
        <dbReference type="EMBL" id="KAJ8023938.1"/>
    </source>
</evidence>
<reference evidence="1" key="1">
    <citation type="submission" date="2021-10" db="EMBL/GenBank/DDBJ databases">
        <title>Tropical sea cucumber genome reveals ecological adaptation and Cuvierian tubules defense mechanism.</title>
        <authorList>
            <person name="Chen T."/>
        </authorList>
    </citation>
    <scope>NUCLEOTIDE SEQUENCE</scope>
    <source>
        <strain evidence="1">Nanhai2018</strain>
        <tissue evidence="1">Muscle</tissue>
    </source>
</reference>
<evidence type="ECO:0000313" key="2">
    <source>
        <dbReference type="Proteomes" id="UP001152320"/>
    </source>
</evidence>
<protein>
    <submittedName>
        <fullName evidence="1">Uncharacterized protein</fullName>
    </submittedName>
</protein>
<proteinExistence type="predicted"/>
<sequence length="87" mass="9660">MFIQISGTEAVGKHVPKADLHPNAWITQAQGEGKVILSPVPHCQKNCTSFEVAVSEKDVLFFNADYWRCSTIPSGSQLNLQFISSFY</sequence>
<dbReference type="Proteomes" id="UP001152320">
    <property type="component" value="Chromosome 19"/>
</dbReference>
<comment type="caution">
    <text evidence="1">The sequence shown here is derived from an EMBL/GenBank/DDBJ whole genome shotgun (WGS) entry which is preliminary data.</text>
</comment>
<dbReference type="EMBL" id="JAIZAY010000019">
    <property type="protein sequence ID" value="KAJ8023938.1"/>
    <property type="molecule type" value="Genomic_DNA"/>
</dbReference>
<gene>
    <name evidence="1" type="ORF">HOLleu_36521</name>
</gene>
<name>A0A9Q0YJU6_HOLLE</name>
<keyword evidence="2" id="KW-1185">Reference proteome</keyword>
<dbReference type="AlphaFoldDB" id="A0A9Q0YJU6"/>